<accession>A0A1W1HAZ4</accession>
<evidence type="ECO:0008006" key="3">
    <source>
        <dbReference type="Google" id="ProtNLM"/>
    </source>
</evidence>
<dbReference type="Pfam" id="PF13557">
    <property type="entry name" value="Phenol_MetA_deg"/>
    <property type="match status" value="1"/>
</dbReference>
<name>A0A1W1HAZ4_9BACT</name>
<dbReference type="AlphaFoldDB" id="A0A1W1HAZ4"/>
<reference evidence="1 2" key="1">
    <citation type="submission" date="2017-03" db="EMBL/GenBank/DDBJ databases">
        <authorList>
            <person name="Afonso C.L."/>
            <person name="Miller P.J."/>
            <person name="Scott M.A."/>
            <person name="Spackman E."/>
            <person name="Goraichik I."/>
            <person name="Dimitrov K.M."/>
            <person name="Suarez D.L."/>
            <person name="Swayne D.E."/>
        </authorList>
    </citation>
    <scope>NUCLEOTIDE SEQUENCE [LARGE SCALE GENOMIC DNA]</scope>
    <source>
        <strain evidence="1">PRJEB14757</strain>
    </source>
</reference>
<dbReference type="Proteomes" id="UP000191931">
    <property type="component" value="Unassembled WGS sequence"/>
</dbReference>
<gene>
    <name evidence="1" type="ORF">MTBBW1_1930002</name>
</gene>
<dbReference type="EMBL" id="FWEV01000105">
    <property type="protein sequence ID" value="SLM29664.1"/>
    <property type="molecule type" value="Genomic_DNA"/>
</dbReference>
<keyword evidence="2" id="KW-1185">Reference proteome</keyword>
<dbReference type="InterPro" id="IPR025737">
    <property type="entry name" value="FApF"/>
</dbReference>
<sequence>MQPGSEFIVDWGIAKEFHASDTLLVRPGLVGFGYWQISEDSGPNVEDDRGSNYAIGGEINLFFLPRLLQFNLRVLQEFGAEDEAESSKIVLSITNAF</sequence>
<evidence type="ECO:0000313" key="2">
    <source>
        <dbReference type="Proteomes" id="UP000191931"/>
    </source>
</evidence>
<evidence type="ECO:0000313" key="1">
    <source>
        <dbReference type="EMBL" id="SLM29664.1"/>
    </source>
</evidence>
<proteinExistence type="predicted"/>
<protein>
    <recommendedName>
        <fullName evidence="3">Bacterial surface antigen (D15) domain-containing protein</fullName>
    </recommendedName>
</protein>
<organism evidence="1 2">
    <name type="scientific">Desulfamplus magnetovallimortis</name>
    <dbReference type="NCBI Taxonomy" id="1246637"/>
    <lineage>
        <taxon>Bacteria</taxon>
        <taxon>Pseudomonadati</taxon>
        <taxon>Thermodesulfobacteriota</taxon>
        <taxon>Desulfobacteria</taxon>
        <taxon>Desulfobacterales</taxon>
        <taxon>Desulfobacteraceae</taxon>
        <taxon>Desulfamplus</taxon>
    </lineage>
</organism>